<organism evidence="9 10">
    <name type="scientific">Oopsacas minuta</name>
    <dbReference type="NCBI Taxonomy" id="111878"/>
    <lineage>
        <taxon>Eukaryota</taxon>
        <taxon>Metazoa</taxon>
        <taxon>Porifera</taxon>
        <taxon>Hexactinellida</taxon>
        <taxon>Hexasterophora</taxon>
        <taxon>Lyssacinosida</taxon>
        <taxon>Leucopsacidae</taxon>
        <taxon>Oopsacas</taxon>
    </lineage>
</organism>
<evidence type="ECO:0000256" key="2">
    <source>
        <dbReference type="ARBA" id="ARBA00012483"/>
    </source>
</evidence>
<gene>
    <name evidence="9" type="ORF">LOD99_413</name>
</gene>
<dbReference type="EMBL" id="JAKMXF010000111">
    <property type="protein sequence ID" value="KAI6657670.1"/>
    <property type="molecule type" value="Genomic_DNA"/>
</dbReference>
<comment type="catalytic activity">
    <reaction evidence="1">
        <text>S-ubiquitinyl-[E2 ubiquitin-conjugating enzyme]-L-cysteine + [acceptor protein]-L-lysine = [E2 ubiquitin-conjugating enzyme]-L-cysteine + N(6)-ubiquitinyl-[acceptor protein]-L-lysine.</text>
        <dbReference type="EC" id="2.3.2.27"/>
    </reaction>
</comment>
<feature type="coiled-coil region" evidence="6">
    <location>
        <begin position="28"/>
        <end position="55"/>
    </location>
</feature>
<sequence>MKIREILNYVYGLLLEATPDDPLDSYKAALLSSNKQEYEKEARNFTQTHARHKTKRDVRIEILGGNPDIKNCYHGQFTCPLTLGLFREPVITIYGHTYEKEAIEEYLKTVANQDPFSFKSLTKEQLFPNYAVIEGIKEFRSKLSDL</sequence>
<name>A0AAV7KAE5_9METZ</name>
<dbReference type="Proteomes" id="UP001165289">
    <property type="component" value="Unassembled WGS sequence"/>
</dbReference>
<dbReference type="EC" id="2.3.2.27" evidence="2"/>
<dbReference type="GO" id="GO:0051087">
    <property type="term" value="F:protein-folding chaperone binding"/>
    <property type="evidence" value="ECO:0007669"/>
    <property type="project" value="TreeGrafter"/>
</dbReference>
<reference evidence="9 10" key="1">
    <citation type="journal article" date="2023" name="BMC Biol.">
        <title>The compact genome of the sponge Oopsacas minuta (Hexactinellida) is lacking key metazoan core genes.</title>
        <authorList>
            <person name="Santini S."/>
            <person name="Schenkelaars Q."/>
            <person name="Jourda C."/>
            <person name="Duchesne M."/>
            <person name="Belahbib H."/>
            <person name="Rocher C."/>
            <person name="Selva M."/>
            <person name="Riesgo A."/>
            <person name="Vervoort M."/>
            <person name="Leys S.P."/>
            <person name="Kodjabachian L."/>
            <person name="Le Bivic A."/>
            <person name="Borchiellini C."/>
            <person name="Claverie J.M."/>
            <person name="Renard E."/>
        </authorList>
    </citation>
    <scope>NUCLEOTIDE SEQUENCE [LARGE SCALE GENOMIC DNA]</scope>
    <source>
        <strain evidence="9">SPO-2</strain>
    </source>
</reference>
<dbReference type="GO" id="GO:0006515">
    <property type="term" value="P:protein quality control for misfolded or incompletely synthesized proteins"/>
    <property type="evidence" value="ECO:0007669"/>
    <property type="project" value="TreeGrafter"/>
</dbReference>
<keyword evidence="6" id="KW-0175">Coiled coil</keyword>
<evidence type="ECO:0000313" key="9">
    <source>
        <dbReference type="EMBL" id="KAI6657670.1"/>
    </source>
</evidence>
<evidence type="ECO:0000313" key="10">
    <source>
        <dbReference type="Proteomes" id="UP001165289"/>
    </source>
</evidence>
<dbReference type="SMART" id="SM00504">
    <property type="entry name" value="Ubox"/>
    <property type="match status" value="1"/>
</dbReference>
<keyword evidence="4" id="KW-0677">Repeat</keyword>
<evidence type="ECO:0000256" key="4">
    <source>
        <dbReference type="ARBA" id="ARBA00022737"/>
    </source>
</evidence>
<dbReference type="InterPro" id="IPR003613">
    <property type="entry name" value="Ubox_domain"/>
</dbReference>
<dbReference type="SUPFAM" id="SSF57850">
    <property type="entry name" value="RING/U-box"/>
    <property type="match status" value="1"/>
</dbReference>
<keyword evidence="10" id="KW-1185">Reference proteome</keyword>
<proteinExistence type="predicted"/>
<dbReference type="GO" id="GO:0071218">
    <property type="term" value="P:cellular response to misfolded protein"/>
    <property type="evidence" value="ECO:0007669"/>
    <property type="project" value="TreeGrafter"/>
</dbReference>
<dbReference type="InterPro" id="IPR013083">
    <property type="entry name" value="Znf_RING/FYVE/PHD"/>
</dbReference>
<evidence type="ECO:0000256" key="3">
    <source>
        <dbReference type="ARBA" id="ARBA00022679"/>
    </source>
</evidence>
<dbReference type="PROSITE" id="PS50127">
    <property type="entry name" value="UBC_2"/>
    <property type="match status" value="1"/>
</dbReference>
<feature type="domain" description="U-box" evidence="8">
    <location>
        <begin position="77"/>
        <end position="146"/>
    </location>
</feature>
<dbReference type="SUPFAM" id="SSF54495">
    <property type="entry name" value="UBC-like"/>
    <property type="match status" value="1"/>
</dbReference>
<dbReference type="InterPro" id="IPR016135">
    <property type="entry name" value="UBQ-conjugating_enzyme/RWD"/>
</dbReference>
<accession>A0AAV7KAE5</accession>
<keyword evidence="3" id="KW-0808">Transferase</keyword>
<dbReference type="GO" id="GO:0061630">
    <property type="term" value="F:ubiquitin protein ligase activity"/>
    <property type="evidence" value="ECO:0007669"/>
    <property type="project" value="UniProtKB-EC"/>
</dbReference>
<dbReference type="Pfam" id="PF04564">
    <property type="entry name" value="U-box"/>
    <property type="match status" value="1"/>
</dbReference>
<evidence type="ECO:0000259" key="7">
    <source>
        <dbReference type="PROSITE" id="PS50127"/>
    </source>
</evidence>
<dbReference type="GO" id="GO:0000209">
    <property type="term" value="P:protein polyubiquitination"/>
    <property type="evidence" value="ECO:0007669"/>
    <property type="project" value="TreeGrafter"/>
</dbReference>
<evidence type="ECO:0000256" key="5">
    <source>
        <dbReference type="ARBA" id="ARBA00022786"/>
    </source>
</evidence>
<protein>
    <recommendedName>
        <fullName evidence="2">RING-type E3 ubiquitin transferase</fullName>
        <ecNumber evidence="2">2.3.2.27</ecNumber>
    </recommendedName>
</protein>
<dbReference type="GO" id="GO:0045862">
    <property type="term" value="P:positive regulation of proteolysis"/>
    <property type="evidence" value="ECO:0007669"/>
    <property type="project" value="TreeGrafter"/>
</dbReference>
<evidence type="ECO:0000256" key="6">
    <source>
        <dbReference type="SAM" id="Coils"/>
    </source>
</evidence>
<dbReference type="GO" id="GO:0043161">
    <property type="term" value="P:proteasome-mediated ubiquitin-dependent protein catabolic process"/>
    <property type="evidence" value="ECO:0007669"/>
    <property type="project" value="TreeGrafter"/>
</dbReference>
<dbReference type="Gene3D" id="3.10.110.10">
    <property type="entry name" value="Ubiquitin Conjugating Enzyme"/>
    <property type="match status" value="1"/>
</dbReference>
<dbReference type="GO" id="GO:0005737">
    <property type="term" value="C:cytoplasm"/>
    <property type="evidence" value="ECO:0007669"/>
    <property type="project" value="TreeGrafter"/>
</dbReference>
<evidence type="ECO:0000256" key="1">
    <source>
        <dbReference type="ARBA" id="ARBA00000900"/>
    </source>
</evidence>
<evidence type="ECO:0000259" key="8">
    <source>
        <dbReference type="PROSITE" id="PS51698"/>
    </source>
</evidence>
<feature type="domain" description="UBC core" evidence="7">
    <location>
        <begin position="1"/>
        <end position="51"/>
    </location>
</feature>
<dbReference type="AlphaFoldDB" id="A0AAV7KAE5"/>
<comment type="caution">
    <text evidence="9">The sequence shown here is derived from an EMBL/GenBank/DDBJ whole genome shotgun (WGS) entry which is preliminary data.</text>
</comment>
<dbReference type="InterPro" id="IPR000608">
    <property type="entry name" value="UBC"/>
</dbReference>
<dbReference type="PANTHER" id="PTHR46803">
    <property type="entry name" value="E3 UBIQUITIN-PROTEIN LIGASE CHIP"/>
    <property type="match status" value="1"/>
</dbReference>
<dbReference type="Gene3D" id="3.30.40.10">
    <property type="entry name" value="Zinc/RING finger domain, C3HC4 (zinc finger)"/>
    <property type="match status" value="1"/>
</dbReference>
<keyword evidence="5" id="KW-0833">Ubl conjugation pathway</keyword>
<dbReference type="PANTHER" id="PTHR46803:SF2">
    <property type="entry name" value="E3 UBIQUITIN-PROTEIN LIGASE CHIP"/>
    <property type="match status" value="1"/>
</dbReference>
<dbReference type="PROSITE" id="PS51698">
    <property type="entry name" value="U_BOX"/>
    <property type="match status" value="1"/>
</dbReference>